<proteinExistence type="predicted"/>
<dbReference type="EMBL" id="JYDJ01000867">
    <property type="protein sequence ID" value="KRX33228.1"/>
    <property type="molecule type" value="Genomic_DNA"/>
</dbReference>
<gene>
    <name evidence="3" type="ORF">T05_10088</name>
    <name evidence="4" type="ORF">T05_10298</name>
    <name evidence="5" type="ORF">T05_2317</name>
    <name evidence="2" type="ORF">T05_6981</name>
    <name evidence="6" type="ORF">T05_8190</name>
</gene>
<reference evidence="3 7" key="1">
    <citation type="submission" date="2015-01" db="EMBL/GenBank/DDBJ databases">
        <title>Evolution of Trichinella species and genotypes.</title>
        <authorList>
            <person name="Korhonen P.K."/>
            <person name="Edoardo P."/>
            <person name="Giuseppe L.R."/>
            <person name="Gasser R.B."/>
        </authorList>
    </citation>
    <scope>NUCLEOTIDE SEQUENCE [LARGE SCALE GENOMIC DNA]</scope>
    <source>
        <strain evidence="3">ISS417</strain>
    </source>
</reference>
<organism evidence="3 7">
    <name type="scientific">Trichinella murrelli</name>
    <dbReference type="NCBI Taxonomy" id="144512"/>
    <lineage>
        <taxon>Eukaryota</taxon>
        <taxon>Metazoa</taxon>
        <taxon>Ecdysozoa</taxon>
        <taxon>Nematoda</taxon>
        <taxon>Enoplea</taxon>
        <taxon>Dorylaimia</taxon>
        <taxon>Trichinellida</taxon>
        <taxon>Trichinellidae</taxon>
        <taxon>Trichinella</taxon>
    </lineage>
</organism>
<dbReference type="Proteomes" id="UP000055048">
    <property type="component" value="Unassembled WGS sequence"/>
</dbReference>
<evidence type="ECO:0000313" key="4">
    <source>
        <dbReference type="EMBL" id="KRX34348.1"/>
    </source>
</evidence>
<sequence>MLKLAKDSKLTIFESFITKALHSSSEWPTLTIAMCPPLPKNAISIGRFLRLYRRGVGKSNDVVPSAVTAITVDASGAAIGAVLEQLINNSWQPHALFSRQLTDPERKCSDSTGIFSRSTCPSGTFGATSKTDTS</sequence>
<evidence type="ECO:0000313" key="2">
    <source>
        <dbReference type="EMBL" id="KRX33228.1"/>
    </source>
</evidence>
<evidence type="ECO:0000259" key="1">
    <source>
        <dbReference type="Pfam" id="PF17919"/>
    </source>
</evidence>
<evidence type="ECO:0000313" key="5">
    <source>
        <dbReference type="EMBL" id="KRX34709.1"/>
    </source>
</evidence>
<evidence type="ECO:0000313" key="7">
    <source>
        <dbReference type="Proteomes" id="UP000055048"/>
    </source>
</evidence>
<dbReference type="STRING" id="144512.A0A0V0T5H9"/>
<feature type="domain" description="Reverse transcriptase/retrotransposon-derived protein RNase H-like" evidence="1">
    <location>
        <begin position="64"/>
        <end position="109"/>
    </location>
</feature>
<dbReference type="EMBL" id="JYDJ01000525">
    <property type="protein sequence ID" value="KRX34709.1"/>
    <property type="molecule type" value="Genomic_DNA"/>
</dbReference>
<name>A0A0V0T5H9_9BILA</name>
<dbReference type="InterPro" id="IPR041577">
    <property type="entry name" value="RT_RNaseH_2"/>
</dbReference>
<keyword evidence="7" id="KW-1185">Reference proteome</keyword>
<evidence type="ECO:0000313" key="3">
    <source>
        <dbReference type="EMBL" id="KRX34254.1"/>
    </source>
</evidence>
<dbReference type="EMBL" id="JYDJ01000422">
    <property type="protein sequence ID" value="KRX35631.1"/>
    <property type="molecule type" value="Genomic_DNA"/>
</dbReference>
<comment type="caution">
    <text evidence="3">The sequence shown here is derived from an EMBL/GenBank/DDBJ whole genome shotgun (WGS) entry which is preliminary data.</text>
</comment>
<dbReference type="EMBL" id="JYDJ01000584">
    <property type="protein sequence ID" value="KRX34348.1"/>
    <property type="molecule type" value="Genomic_DNA"/>
</dbReference>
<dbReference type="Pfam" id="PF17919">
    <property type="entry name" value="RT_RNaseH_2"/>
    <property type="match status" value="1"/>
</dbReference>
<accession>A0A0V0T5H9</accession>
<evidence type="ECO:0000313" key="6">
    <source>
        <dbReference type="EMBL" id="KRX35631.1"/>
    </source>
</evidence>
<dbReference type="EMBL" id="JYDJ01000600">
    <property type="protein sequence ID" value="KRX34254.1"/>
    <property type="molecule type" value="Genomic_DNA"/>
</dbReference>
<protein>
    <recommendedName>
        <fullName evidence="1">Reverse transcriptase/retrotransposon-derived protein RNase H-like domain-containing protein</fullName>
    </recommendedName>
</protein>
<dbReference type="AlphaFoldDB" id="A0A0V0T5H9"/>